<evidence type="ECO:0000313" key="2">
    <source>
        <dbReference type="Proteomes" id="UP000244336"/>
    </source>
</evidence>
<dbReference type="AlphaFoldDB" id="A0A2T7DTS5"/>
<reference evidence="1 2" key="1">
    <citation type="submission" date="2018-04" db="EMBL/GenBank/DDBJ databases">
        <title>WGS assembly of Panicum hallii var. hallii HAL2.</title>
        <authorList>
            <person name="Lovell J."/>
            <person name="Jenkins J."/>
            <person name="Lowry D."/>
            <person name="Mamidi S."/>
            <person name="Sreedasyam A."/>
            <person name="Weng X."/>
            <person name="Barry K."/>
            <person name="Bonette J."/>
            <person name="Campitelli B."/>
            <person name="Daum C."/>
            <person name="Gordon S."/>
            <person name="Gould B."/>
            <person name="Lipzen A."/>
            <person name="MacQueen A."/>
            <person name="Palacio-Mejia J."/>
            <person name="Plott C."/>
            <person name="Shakirov E."/>
            <person name="Shu S."/>
            <person name="Yoshinaga Y."/>
            <person name="Zane M."/>
            <person name="Rokhsar D."/>
            <person name="Grimwood J."/>
            <person name="Schmutz J."/>
            <person name="Juenger T."/>
        </authorList>
    </citation>
    <scope>NUCLEOTIDE SEQUENCE [LARGE SCALE GENOMIC DNA]</scope>
    <source>
        <strain evidence="2">cv. HAL2</strain>
    </source>
</reference>
<accession>A0A2T7DTS5</accession>
<gene>
    <name evidence="1" type="ORF">GQ55_4G004800</name>
</gene>
<proteinExistence type="predicted"/>
<name>A0A2T7DTS5_9POAL</name>
<evidence type="ECO:0000313" key="1">
    <source>
        <dbReference type="EMBL" id="PUZ58975.1"/>
    </source>
</evidence>
<protein>
    <submittedName>
        <fullName evidence="1">Uncharacterized protein</fullName>
    </submittedName>
</protein>
<dbReference type="Proteomes" id="UP000244336">
    <property type="component" value="Chromosome 4"/>
</dbReference>
<dbReference type="Gramene" id="PUZ58975">
    <property type="protein sequence ID" value="PUZ58975"/>
    <property type="gene ID" value="GQ55_4G004800"/>
</dbReference>
<sequence>MWLEVRQEHVQLGTEKVYISPLLVGCDKRHLRIELHLRGGARKMRTRTNGSHAVTENVQGLDFGLALAWGRPRRLRTGAIHVQCMSCVRCRLPLPFQISFAIYHILTDRLLSYTRYTAKPYYVCIYHHCQTLTCIVTLCIELLLFSSDSGWCHLIDFAYVGTYR</sequence>
<keyword evidence="2" id="KW-1185">Reference proteome</keyword>
<organism evidence="1 2">
    <name type="scientific">Panicum hallii var. hallii</name>
    <dbReference type="NCBI Taxonomy" id="1504633"/>
    <lineage>
        <taxon>Eukaryota</taxon>
        <taxon>Viridiplantae</taxon>
        <taxon>Streptophyta</taxon>
        <taxon>Embryophyta</taxon>
        <taxon>Tracheophyta</taxon>
        <taxon>Spermatophyta</taxon>
        <taxon>Magnoliopsida</taxon>
        <taxon>Liliopsida</taxon>
        <taxon>Poales</taxon>
        <taxon>Poaceae</taxon>
        <taxon>PACMAD clade</taxon>
        <taxon>Panicoideae</taxon>
        <taxon>Panicodae</taxon>
        <taxon>Paniceae</taxon>
        <taxon>Panicinae</taxon>
        <taxon>Panicum</taxon>
        <taxon>Panicum sect. Panicum</taxon>
    </lineage>
</organism>
<dbReference type="EMBL" id="CM009752">
    <property type="protein sequence ID" value="PUZ58975.1"/>
    <property type="molecule type" value="Genomic_DNA"/>
</dbReference>